<sequence length="107" mass="11560">MVAQKTALPLSASHRLAAASPRDLYAPAKINSPVYARRSVSSIPAHASPYLRAPSRFVMSRTTRSMAGVTNRRNADSMSRAWAAACAVGPPGEEEEGEEDEEDEEDE</sequence>
<dbReference type="EMBL" id="JAULUE010002058">
    <property type="protein sequence ID" value="KAK5887852.1"/>
    <property type="molecule type" value="Genomic_DNA"/>
</dbReference>
<gene>
    <name evidence="2" type="ORF">CesoFtcFv8_016413</name>
</gene>
<organism evidence="2 3">
    <name type="scientific">Champsocephalus esox</name>
    <name type="common">pike icefish</name>
    <dbReference type="NCBI Taxonomy" id="159716"/>
    <lineage>
        <taxon>Eukaryota</taxon>
        <taxon>Metazoa</taxon>
        <taxon>Chordata</taxon>
        <taxon>Craniata</taxon>
        <taxon>Vertebrata</taxon>
        <taxon>Euteleostomi</taxon>
        <taxon>Actinopterygii</taxon>
        <taxon>Neopterygii</taxon>
        <taxon>Teleostei</taxon>
        <taxon>Neoteleostei</taxon>
        <taxon>Acanthomorphata</taxon>
        <taxon>Eupercaria</taxon>
        <taxon>Perciformes</taxon>
        <taxon>Notothenioidei</taxon>
        <taxon>Channichthyidae</taxon>
        <taxon>Champsocephalus</taxon>
    </lineage>
</organism>
<evidence type="ECO:0000256" key="1">
    <source>
        <dbReference type="SAM" id="MobiDB-lite"/>
    </source>
</evidence>
<keyword evidence="3" id="KW-1185">Reference proteome</keyword>
<reference evidence="2 3" key="1">
    <citation type="journal article" date="2023" name="Mol. Biol. Evol.">
        <title>Genomics of Secondarily Temperate Adaptation in the Only Non-Antarctic Icefish.</title>
        <authorList>
            <person name="Rivera-Colon A.G."/>
            <person name="Rayamajhi N."/>
            <person name="Minhas B.F."/>
            <person name="Madrigal G."/>
            <person name="Bilyk K.T."/>
            <person name="Yoon V."/>
            <person name="Hune M."/>
            <person name="Gregory S."/>
            <person name="Cheng C.H.C."/>
            <person name="Catchen J.M."/>
        </authorList>
    </citation>
    <scope>NUCLEOTIDE SEQUENCE [LARGE SCALE GENOMIC DNA]</scope>
    <source>
        <strain evidence="2">JC2023a</strain>
    </source>
</reference>
<feature type="region of interest" description="Disordered" evidence="1">
    <location>
        <begin position="86"/>
        <end position="107"/>
    </location>
</feature>
<feature type="compositionally biased region" description="Acidic residues" evidence="1">
    <location>
        <begin position="92"/>
        <end position="107"/>
    </location>
</feature>
<dbReference type="AlphaFoldDB" id="A0AAN8BN83"/>
<accession>A0AAN8BN83</accession>
<protein>
    <submittedName>
        <fullName evidence="2">Uncharacterized protein</fullName>
    </submittedName>
</protein>
<proteinExistence type="predicted"/>
<evidence type="ECO:0000313" key="3">
    <source>
        <dbReference type="Proteomes" id="UP001335648"/>
    </source>
</evidence>
<comment type="caution">
    <text evidence="2">The sequence shown here is derived from an EMBL/GenBank/DDBJ whole genome shotgun (WGS) entry which is preliminary data.</text>
</comment>
<feature type="region of interest" description="Disordered" evidence="1">
    <location>
        <begin position="1"/>
        <end position="23"/>
    </location>
</feature>
<evidence type="ECO:0000313" key="2">
    <source>
        <dbReference type="EMBL" id="KAK5887852.1"/>
    </source>
</evidence>
<dbReference type="Proteomes" id="UP001335648">
    <property type="component" value="Unassembled WGS sequence"/>
</dbReference>
<name>A0AAN8BN83_9TELE</name>